<organism evidence="1 2">
    <name type="scientific">Acuticoccus mangrovi</name>
    <dbReference type="NCBI Taxonomy" id="2796142"/>
    <lineage>
        <taxon>Bacteria</taxon>
        <taxon>Pseudomonadati</taxon>
        <taxon>Pseudomonadota</taxon>
        <taxon>Alphaproteobacteria</taxon>
        <taxon>Hyphomicrobiales</taxon>
        <taxon>Amorphaceae</taxon>
        <taxon>Acuticoccus</taxon>
    </lineage>
</organism>
<dbReference type="InterPro" id="IPR007709">
    <property type="entry name" value="N-FG_amidohydro"/>
</dbReference>
<name>A0A934MM25_9HYPH</name>
<proteinExistence type="predicted"/>
<sequence>MRIVDDFSEGPAFEILEPTAPAVPFVFNAPHSGTTYPRDLLQRTKLDRLTLRRSEDTFVDELFDGVVRKGAPLMRAHFPRVYLDLNREDNELDPAMFSGPLKAPVNADSARVAGGLGVIARIVGERQDIYASLLPPAEAERRLDTYYRPYHRALASRIDATVNAFGTCVLVDCHSMPSGAVKFLDEKATARPDIILGDRFGTSCSPLLTDELSRLLRRRGFVVGRNRPYAGGFITEKYGTPPRVHAIQMEINRALYMNEATFARSDGFIDLQEALDEVCAELIQWFAAVHLDTGWSMAAE</sequence>
<evidence type="ECO:0000313" key="2">
    <source>
        <dbReference type="Proteomes" id="UP000609531"/>
    </source>
</evidence>
<dbReference type="SUPFAM" id="SSF53187">
    <property type="entry name" value="Zn-dependent exopeptidases"/>
    <property type="match status" value="1"/>
</dbReference>
<dbReference type="AlphaFoldDB" id="A0A934MM25"/>
<comment type="caution">
    <text evidence="1">The sequence shown here is derived from an EMBL/GenBank/DDBJ whole genome shotgun (WGS) entry which is preliminary data.</text>
</comment>
<accession>A0A934MM25</accession>
<reference evidence="1" key="1">
    <citation type="submission" date="2020-12" db="EMBL/GenBank/DDBJ databases">
        <title>Bacterial taxonomy.</title>
        <authorList>
            <person name="Pan X."/>
        </authorList>
    </citation>
    <scope>NUCLEOTIDE SEQUENCE</scope>
    <source>
        <strain evidence="1">B2012</strain>
    </source>
</reference>
<protein>
    <submittedName>
        <fullName evidence="1">N-formylglutamate amidohydrolase</fullName>
    </submittedName>
</protein>
<gene>
    <name evidence="1" type="ORF">JCR33_14405</name>
</gene>
<dbReference type="Gene3D" id="3.40.630.40">
    <property type="entry name" value="Zn-dependent exopeptidases"/>
    <property type="match status" value="1"/>
</dbReference>
<dbReference type="RefSeq" id="WP_198882789.1">
    <property type="nucleotide sequence ID" value="NZ_JAEKJA010000011.1"/>
</dbReference>
<keyword evidence="2" id="KW-1185">Reference proteome</keyword>
<dbReference type="Proteomes" id="UP000609531">
    <property type="component" value="Unassembled WGS sequence"/>
</dbReference>
<evidence type="ECO:0000313" key="1">
    <source>
        <dbReference type="EMBL" id="MBJ3776894.1"/>
    </source>
</evidence>
<dbReference type="Pfam" id="PF05013">
    <property type="entry name" value="FGase"/>
    <property type="match status" value="1"/>
</dbReference>
<dbReference type="EMBL" id="JAEKJA010000011">
    <property type="protein sequence ID" value="MBJ3776894.1"/>
    <property type="molecule type" value="Genomic_DNA"/>
</dbReference>